<dbReference type="GO" id="GO:0003700">
    <property type="term" value="F:DNA-binding transcription factor activity"/>
    <property type="evidence" value="ECO:0007669"/>
    <property type="project" value="InterPro"/>
</dbReference>
<dbReference type="RefSeq" id="WP_080622658.1">
    <property type="nucleotide sequence ID" value="NZ_CAWMZI010000001.1"/>
</dbReference>
<evidence type="ECO:0000256" key="1">
    <source>
        <dbReference type="ARBA" id="ARBA00023015"/>
    </source>
</evidence>
<dbReference type="InterPro" id="IPR036388">
    <property type="entry name" value="WH-like_DNA-bd_sf"/>
</dbReference>
<gene>
    <name evidence="5" type="ORF">A6J80_19675</name>
</gene>
<protein>
    <submittedName>
        <fullName evidence="5">GntR family transcriptional regulator</fullName>
    </submittedName>
</protein>
<dbReference type="Pfam" id="PF00392">
    <property type="entry name" value="GntR"/>
    <property type="match status" value="1"/>
</dbReference>
<keyword evidence="3" id="KW-0804">Transcription</keyword>
<dbReference type="Pfam" id="PF07729">
    <property type="entry name" value="FCD"/>
    <property type="match status" value="1"/>
</dbReference>
<dbReference type="eggNOG" id="COG1802">
    <property type="taxonomic scope" value="Bacteria"/>
</dbReference>
<dbReference type="PRINTS" id="PR00035">
    <property type="entry name" value="HTHGNTR"/>
</dbReference>
<reference evidence="5" key="1">
    <citation type="submission" date="2017-12" db="EMBL/GenBank/DDBJ databases">
        <title>FDA dAtabase for Regulatory Grade micrObial Sequences (FDA-ARGOS): Supporting development and validation of Infectious Disease Dx tests.</title>
        <authorList>
            <person name="Campos J."/>
            <person name="Goldberg B."/>
            <person name="Tallon L."/>
            <person name="Sadzewicz L."/>
            <person name="Sengamalay N."/>
            <person name="Ott S."/>
            <person name="Godinez A."/>
            <person name="Nagaraj S."/>
            <person name="Vyas G."/>
            <person name="Aluvathingal J."/>
            <person name="Nadendla S."/>
            <person name="Geyer C."/>
            <person name="Nandy P."/>
            <person name="Hobson J."/>
            <person name="Sichtig H."/>
        </authorList>
    </citation>
    <scope>NUCLEOTIDE SEQUENCE</scope>
    <source>
        <strain evidence="5">FDAARGOS_252</strain>
    </source>
</reference>
<dbReference type="CDD" id="cd07377">
    <property type="entry name" value="WHTH_GntR"/>
    <property type="match status" value="1"/>
</dbReference>
<dbReference type="InterPro" id="IPR000524">
    <property type="entry name" value="Tscrpt_reg_HTH_GntR"/>
</dbReference>
<name>A0A1V0GWU4_9RHOB</name>
<dbReference type="KEGG" id="pye:A6J80_19675"/>
<evidence type="ECO:0000313" key="6">
    <source>
        <dbReference type="Proteomes" id="UP000191257"/>
    </source>
</evidence>
<keyword evidence="2" id="KW-0238">DNA-binding</keyword>
<evidence type="ECO:0000256" key="2">
    <source>
        <dbReference type="ARBA" id="ARBA00023125"/>
    </source>
</evidence>
<dbReference type="Proteomes" id="UP000191257">
    <property type="component" value="Chromosome"/>
</dbReference>
<dbReference type="PANTHER" id="PTHR43537">
    <property type="entry name" value="TRANSCRIPTIONAL REGULATOR, GNTR FAMILY"/>
    <property type="match status" value="1"/>
</dbReference>
<feature type="domain" description="HTH gntR-type" evidence="4">
    <location>
        <begin position="4"/>
        <end position="71"/>
    </location>
</feature>
<dbReference type="SUPFAM" id="SSF46785">
    <property type="entry name" value="Winged helix' DNA-binding domain"/>
    <property type="match status" value="1"/>
</dbReference>
<dbReference type="InterPro" id="IPR036390">
    <property type="entry name" value="WH_DNA-bd_sf"/>
</dbReference>
<sequence>MTAETLSQTAYRRIKQDILEGRIAPDSMLSERELALRLGISRTPLRSALSRLENENVIGRFANGALIVRSVTVEQLLEIVQLRQVLERAAAARAAERGMTDDLRRVWDEMLPYAEGRSVGFDEFWQVDEDFHAGVARAAGLELLPAILAEQRAVARRCTITRVHDRFDEQAREHIAVLEAIARGDAPAARDAMSLHFENVRNRFLGWFSKG</sequence>
<dbReference type="SUPFAM" id="SSF48008">
    <property type="entry name" value="GntR ligand-binding domain-like"/>
    <property type="match status" value="1"/>
</dbReference>
<dbReference type="InterPro" id="IPR011711">
    <property type="entry name" value="GntR_C"/>
</dbReference>
<evidence type="ECO:0000259" key="4">
    <source>
        <dbReference type="PROSITE" id="PS50949"/>
    </source>
</evidence>
<dbReference type="PROSITE" id="PS50949">
    <property type="entry name" value="HTH_GNTR"/>
    <property type="match status" value="1"/>
</dbReference>
<evidence type="ECO:0000313" key="5">
    <source>
        <dbReference type="EMBL" id="ARC38288.1"/>
    </source>
</evidence>
<dbReference type="AlphaFoldDB" id="A0A1V0GWU4"/>
<dbReference type="STRING" id="147645.A6J80_19675"/>
<evidence type="ECO:0000256" key="3">
    <source>
        <dbReference type="ARBA" id="ARBA00023163"/>
    </source>
</evidence>
<keyword evidence="6" id="KW-1185">Reference proteome</keyword>
<dbReference type="PANTHER" id="PTHR43537:SF24">
    <property type="entry name" value="GLUCONATE OPERON TRANSCRIPTIONAL REPRESSOR"/>
    <property type="match status" value="1"/>
</dbReference>
<dbReference type="SMART" id="SM00345">
    <property type="entry name" value="HTH_GNTR"/>
    <property type="match status" value="1"/>
</dbReference>
<accession>A0A1V0GWU4</accession>
<organism evidence="5 6">
    <name type="scientific">Paracoccus yeei</name>
    <dbReference type="NCBI Taxonomy" id="147645"/>
    <lineage>
        <taxon>Bacteria</taxon>
        <taxon>Pseudomonadati</taxon>
        <taxon>Pseudomonadota</taxon>
        <taxon>Alphaproteobacteria</taxon>
        <taxon>Rhodobacterales</taxon>
        <taxon>Paracoccaceae</taxon>
        <taxon>Paracoccus</taxon>
    </lineage>
</organism>
<dbReference type="Gene3D" id="1.20.120.530">
    <property type="entry name" value="GntR ligand-binding domain-like"/>
    <property type="match status" value="1"/>
</dbReference>
<dbReference type="SMART" id="SM00895">
    <property type="entry name" value="FCD"/>
    <property type="match status" value="1"/>
</dbReference>
<dbReference type="GO" id="GO:0003677">
    <property type="term" value="F:DNA binding"/>
    <property type="evidence" value="ECO:0007669"/>
    <property type="project" value="UniProtKB-KW"/>
</dbReference>
<proteinExistence type="predicted"/>
<dbReference type="InterPro" id="IPR008920">
    <property type="entry name" value="TF_FadR/GntR_C"/>
</dbReference>
<keyword evidence="1" id="KW-0805">Transcription regulation</keyword>
<dbReference type="Gene3D" id="1.10.10.10">
    <property type="entry name" value="Winged helix-like DNA-binding domain superfamily/Winged helix DNA-binding domain"/>
    <property type="match status" value="1"/>
</dbReference>
<dbReference type="EMBL" id="CP020442">
    <property type="protein sequence ID" value="ARC38288.1"/>
    <property type="molecule type" value="Genomic_DNA"/>
</dbReference>